<keyword evidence="7" id="KW-1005">Bacterial flagellum biogenesis</keyword>
<accession>A0ABU5LCD5</accession>
<dbReference type="InterPro" id="IPR012823">
    <property type="entry name" value="Flagell_FliJ"/>
</dbReference>
<keyword evidence="6" id="KW-0145">Chemotaxis</keyword>
<evidence type="ECO:0000313" key="12">
    <source>
        <dbReference type="EMBL" id="MDZ7277330.1"/>
    </source>
</evidence>
<keyword evidence="12" id="KW-0966">Cell projection</keyword>
<keyword evidence="5" id="KW-1003">Cell membrane</keyword>
<evidence type="ECO:0000256" key="7">
    <source>
        <dbReference type="ARBA" id="ARBA00022795"/>
    </source>
</evidence>
<dbReference type="Proteomes" id="UP001288620">
    <property type="component" value="Unassembled WGS sequence"/>
</dbReference>
<evidence type="ECO:0000256" key="8">
    <source>
        <dbReference type="ARBA" id="ARBA00022927"/>
    </source>
</evidence>
<reference evidence="13" key="1">
    <citation type="submission" date="2023-07" db="EMBL/GenBank/DDBJ databases">
        <title>Structural and functional analysis of rice phyllospheric bacteria for their antimicrobial properties and defense elicitation against blast disease.</title>
        <authorList>
            <person name="Sahu K.P."/>
            <person name="Asharani P."/>
            <person name="Kumar M."/>
            <person name="Reddy B."/>
            <person name="Kumar A."/>
        </authorList>
    </citation>
    <scope>NUCLEOTIDE SEQUENCE [LARGE SCALE GENOMIC DNA]</scope>
    <source>
        <strain evidence="13">OsEp_Plm_30P10</strain>
    </source>
</reference>
<keyword evidence="10" id="KW-1006">Bacterial flagellum protein export</keyword>
<keyword evidence="4" id="KW-0813">Transport</keyword>
<dbReference type="Gene3D" id="1.10.287.1700">
    <property type="match status" value="1"/>
</dbReference>
<keyword evidence="13" id="KW-1185">Reference proteome</keyword>
<evidence type="ECO:0000256" key="9">
    <source>
        <dbReference type="ARBA" id="ARBA00023136"/>
    </source>
</evidence>
<dbReference type="RefSeq" id="WP_322541448.1">
    <property type="nucleotide sequence ID" value="NZ_JAOBTT010000001.1"/>
</dbReference>
<dbReference type="EMBL" id="JAOBTT010000001">
    <property type="protein sequence ID" value="MDZ7277330.1"/>
    <property type="molecule type" value="Genomic_DNA"/>
</dbReference>
<evidence type="ECO:0000256" key="11">
    <source>
        <dbReference type="SAM" id="Coils"/>
    </source>
</evidence>
<dbReference type="NCBIfam" id="TIGR02473">
    <property type="entry name" value="flagell_FliJ"/>
    <property type="match status" value="1"/>
</dbReference>
<evidence type="ECO:0000256" key="3">
    <source>
        <dbReference type="ARBA" id="ARBA00020392"/>
    </source>
</evidence>
<comment type="subcellular location">
    <subcellularLocation>
        <location evidence="1">Cell membrane</location>
        <topology evidence="1">Peripheral membrane protein</topology>
        <orientation evidence="1">Cytoplasmic side</orientation>
    </subcellularLocation>
</comment>
<evidence type="ECO:0000256" key="4">
    <source>
        <dbReference type="ARBA" id="ARBA00022448"/>
    </source>
</evidence>
<keyword evidence="11" id="KW-0175">Coiled coil</keyword>
<dbReference type="Pfam" id="PF02050">
    <property type="entry name" value="FliJ"/>
    <property type="match status" value="1"/>
</dbReference>
<organism evidence="12 13">
    <name type="scientific">Pantoea eucrina</name>
    <dbReference type="NCBI Taxonomy" id="472693"/>
    <lineage>
        <taxon>Bacteria</taxon>
        <taxon>Pseudomonadati</taxon>
        <taxon>Pseudomonadota</taxon>
        <taxon>Gammaproteobacteria</taxon>
        <taxon>Enterobacterales</taxon>
        <taxon>Erwiniaceae</taxon>
        <taxon>Pantoea</taxon>
    </lineage>
</organism>
<evidence type="ECO:0000256" key="10">
    <source>
        <dbReference type="ARBA" id="ARBA00023225"/>
    </source>
</evidence>
<keyword evidence="12" id="KW-0282">Flagellum</keyword>
<gene>
    <name evidence="12" type="primary">fliJ</name>
    <name evidence="12" type="ORF">N4G40_03405</name>
</gene>
<comment type="caution">
    <text evidence="12">The sequence shown here is derived from an EMBL/GenBank/DDBJ whole genome shotgun (WGS) entry which is preliminary data.</text>
</comment>
<comment type="similarity">
    <text evidence="2">Belongs to the FliJ family.</text>
</comment>
<proteinExistence type="inferred from homology"/>
<evidence type="ECO:0000256" key="1">
    <source>
        <dbReference type="ARBA" id="ARBA00004413"/>
    </source>
</evidence>
<evidence type="ECO:0000313" key="13">
    <source>
        <dbReference type="Proteomes" id="UP001288620"/>
    </source>
</evidence>
<evidence type="ECO:0000256" key="5">
    <source>
        <dbReference type="ARBA" id="ARBA00022475"/>
    </source>
</evidence>
<keyword evidence="8" id="KW-0653">Protein transport</keyword>
<protein>
    <recommendedName>
        <fullName evidence="3">Flagellar FliJ protein</fullName>
    </recommendedName>
</protein>
<feature type="coiled-coil region" evidence="11">
    <location>
        <begin position="21"/>
        <end position="86"/>
    </location>
</feature>
<sequence length="137" mass="15931">MTLSQLRELRARNVDALGSQLAQQQQQVRRYHSNIDALTRLGETSTRMEPAQLGNLARYKTHLQRLVNWQRQAAQLAEQQQQALQAQLLDAACKEKRFALLLTQQREAQARAAQQQEQARTDDRALQCWLRNRRKKA</sequence>
<evidence type="ECO:0000256" key="2">
    <source>
        <dbReference type="ARBA" id="ARBA00010004"/>
    </source>
</evidence>
<name>A0ABU5LCD5_9GAMM</name>
<dbReference type="InterPro" id="IPR053716">
    <property type="entry name" value="Flag_assembly_chemotaxis_eff"/>
</dbReference>
<keyword evidence="9" id="KW-0472">Membrane</keyword>
<keyword evidence="12" id="KW-0969">Cilium</keyword>
<evidence type="ECO:0000256" key="6">
    <source>
        <dbReference type="ARBA" id="ARBA00022500"/>
    </source>
</evidence>